<dbReference type="Pfam" id="PF00096">
    <property type="entry name" value="zf-C2H2"/>
    <property type="match status" value="1"/>
</dbReference>
<feature type="domain" description="C2H2-type" evidence="9">
    <location>
        <begin position="37"/>
        <end position="66"/>
    </location>
</feature>
<keyword evidence="4 7" id="KW-0863">Zinc-finger</keyword>
<dbReference type="InterPro" id="IPR036236">
    <property type="entry name" value="Znf_C2H2_sf"/>
</dbReference>
<evidence type="ECO:0000256" key="7">
    <source>
        <dbReference type="PROSITE-ProRule" id="PRU00042"/>
    </source>
</evidence>
<dbReference type="PROSITE" id="PS50157">
    <property type="entry name" value="ZINC_FINGER_C2H2_2"/>
    <property type="match status" value="1"/>
</dbReference>
<proteinExistence type="predicted"/>
<evidence type="ECO:0000256" key="1">
    <source>
        <dbReference type="ARBA" id="ARBA00004123"/>
    </source>
</evidence>
<dbReference type="Gene3D" id="3.30.160.60">
    <property type="entry name" value="Classic Zinc Finger"/>
    <property type="match status" value="1"/>
</dbReference>
<evidence type="ECO:0000313" key="11">
    <source>
        <dbReference type="Proteomes" id="UP000789831"/>
    </source>
</evidence>
<dbReference type="FunFam" id="3.30.160.60:FF:001498">
    <property type="entry name" value="Zinc finger protein 404"/>
    <property type="match status" value="1"/>
</dbReference>
<protein>
    <submittedName>
        <fullName evidence="10">8836_t:CDS:1</fullName>
    </submittedName>
</protein>
<dbReference type="PROSITE" id="PS00028">
    <property type="entry name" value="ZINC_FINGER_C2H2_1"/>
    <property type="match status" value="1"/>
</dbReference>
<dbReference type="SUPFAM" id="SSF57667">
    <property type="entry name" value="beta-beta-alpha zinc fingers"/>
    <property type="match status" value="1"/>
</dbReference>
<dbReference type="GO" id="GO:0005634">
    <property type="term" value="C:nucleus"/>
    <property type="evidence" value="ECO:0007669"/>
    <property type="project" value="UniProtKB-SubCell"/>
</dbReference>
<comment type="caution">
    <text evidence="10">The sequence shown here is derived from an EMBL/GenBank/DDBJ whole genome shotgun (WGS) entry which is preliminary data.</text>
</comment>
<name>A0A9N9CQH4_9GLOM</name>
<reference evidence="10" key="1">
    <citation type="submission" date="2021-06" db="EMBL/GenBank/DDBJ databases">
        <authorList>
            <person name="Kallberg Y."/>
            <person name="Tangrot J."/>
            <person name="Rosling A."/>
        </authorList>
    </citation>
    <scope>NUCLEOTIDE SEQUENCE</scope>
    <source>
        <strain evidence="10">MT106</strain>
    </source>
</reference>
<dbReference type="AlphaFoldDB" id="A0A9N9CQH4"/>
<evidence type="ECO:0000256" key="8">
    <source>
        <dbReference type="SAM" id="MobiDB-lite"/>
    </source>
</evidence>
<organism evidence="10 11">
    <name type="scientific">Ambispora gerdemannii</name>
    <dbReference type="NCBI Taxonomy" id="144530"/>
    <lineage>
        <taxon>Eukaryota</taxon>
        <taxon>Fungi</taxon>
        <taxon>Fungi incertae sedis</taxon>
        <taxon>Mucoromycota</taxon>
        <taxon>Glomeromycotina</taxon>
        <taxon>Glomeromycetes</taxon>
        <taxon>Archaeosporales</taxon>
        <taxon>Ambisporaceae</taxon>
        <taxon>Ambispora</taxon>
    </lineage>
</organism>
<keyword evidence="2" id="KW-0479">Metal-binding</keyword>
<evidence type="ECO:0000256" key="3">
    <source>
        <dbReference type="ARBA" id="ARBA00022737"/>
    </source>
</evidence>
<evidence type="ECO:0000256" key="2">
    <source>
        <dbReference type="ARBA" id="ARBA00022723"/>
    </source>
</evidence>
<keyword evidence="11" id="KW-1185">Reference proteome</keyword>
<dbReference type="InterPro" id="IPR013087">
    <property type="entry name" value="Znf_C2H2_type"/>
</dbReference>
<dbReference type="GO" id="GO:0008270">
    <property type="term" value="F:zinc ion binding"/>
    <property type="evidence" value="ECO:0007669"/>
    <property type="project" value="UniProtKB-KW"/>
</dbReference>
<dbReference type="SMART" id="SM00355">
    <property type="entry name" value="ZnF_C2H2"/>
    <property type="match status" value="1"/>
</dbReference>
<keyword evidence="3" id="KW-0677">Repeat</keyword>
<evidence type="ECO:0000256" key="4">
    <source>
        <dbReference type="ARBA" id="ARBA00022771"/>
    </source>
</evidence>
<evidence type="ECO:0000313" key="10">
    <source>
        <dbReference type="EMBL" id="CAG8610464.1"/>
    </source>
</evidence>
<gene>
    <name evidence="10" type="ORF">AGERDE_LOCUS9565</name>
</gene>
<sequence>MSGVNGGLGAPARPPNSNNGGENTDTEMIPLESDRPYECNWAECGKDFSRRSDFARHRRIHTEERPYHYHTLANNVMLVIAAPTPQKTIRLLVLRLWKDLYSENYATLHRKMHGEFNTAYNARRQPIQIVYSMDHQVLHKPIAIH</sequence>
<evidence type="ECO:0000256" key="6">
    <source>
        <dbReference type="ARBA" id="ARBA00023242"/>
    </source>
</evidence>
<dbReference type="EMBL" id="CAJVPL010002443">
    <property type="protein sequence ID" value="CAG8610464.1"/>
    <property type="molecule type" value="Genomic_DNA"/>
</dbReference>
<accession>A0A9N9CQH4</accession>
<dbReference type="OrthoDB" id="654211at2759"/>
<evidence type="ECO:0000256" key="5">
    <source>
        <dbReference type="ARBA" id="ARBA00022833"/>
    </source>
</evidence>
<dbReference type="Proteomes" id="UP000789831">
    <property type="component" value="Unassembled WGS sequence"/>
</dbReference>
<keyword evidence="6" id="KW-0539">Nucleus</keyword>
<feature type="region of interest" description="Disordered" evidence="8">
    <location>
        <begin position="1"/>
        <end position="30"/>
    </location>
</feature>
<comment type="subcellular location">
    <subcellularLocation>
        <location evidence="1">Nucleus</location>
    </subcellularLocation>
</comment>
<keyword evidence="5" id="KW-0862">Zinc</keyword>
<evidence type="ECO:0000259" key="9">
    <source>
        <dbReference type="PROSITE" id="PS50157"/>
    </source>
</evidence>